<dbReference type="Proteomes" id="UP000807306">
    <property type="component" value="Unassembled WGS sequence"/>
</dbReference>
<evidence type="ECO:0000313" key="1">
    <source>
        <dbReference type="EMBL" id="KAF9526214.1"/>
    </source>
</evidence>
<reference evidence="1" key="1">
    <citation type="submission" date="2020-11" db="EMBL/GenBank/DDBJ databases">
        <authorList>
            <consortium name="DOE Joint Genome Institute"/>
            <person name="Ahrendt S."/>
            <person name="Riley R."/>
            <person name="Andreopoulos W."/>
            <person name="Labutti K."/>
            <person name="Pangilinan J."/>
            <person name="Ruiz-Duenas F.J."/>
            <person name="Barrasa J.M."/>
            <person name="Sanchez-Garcia M."/>
            <person name="Camarero S."/>
            <person name="Miyauchi S."/>
            <person name="Serrano A."/>
            <person name="Linde D."/>
            <person name="Babiker R."/>
            <person name="Drula E."/>
            <person name="Ayuso-Fernandez I."/>
            <person name="Pacheco R."/>
            <person name="Padilla G."/>
            <person name="Ferreira P."/>
            <person name="Barriuso J."/>
            <person name="Kellner H."/>
            <person name="Castanera R."/>
            <person name="Alfaro M."/>
            <person name="Ramirez L."/>
            <person name="Pisabarro A.G."/>
            <person name="Kuo A."/>
            <person name="Tritt A."/>
            <person name="Lipzen A."/>
            <person name="He G."/>
            <person name="Yan M."/>
            <person name="Ng V."/>
            <person name="Cullen D."/>
            <person name="Martin F."/>
            <person name="Rosso M.-N."/>
            <person name="Henrissat B."/>
            <person name="Hibbett D."/>
            <person name="Martinez A.T."/>
            <person name="Grigoriev I.V."/>
        </authorList>
    </citation>
    <scope>NUCLEOTIDE SEQUENCE</scope>
    <source>
        <strain evidence="1">CBS 506.95</strain>
    </source>
</reference>
<protein>
    <submittedName>
        <fullName evidence="1">Uncharacterized protein</fullName>
    </submittedName>
</protein>
<gene>
    <name evidence="1" type="ORF">CPB83DRAFT_496516</name>
</gene>
<dbReference type="PANTHER" id="PTHR37015">
    <property type="entry name" value="REVERSE TRANSCRIPTASE DOMAIN-CONTAINING PROTEIN"/>
    <property type="match status" value="1"/>
</dbReference>
<dbReference type="OrthoDB" id="74545at2759"/>
<organism evidence="1 2">
    <name type="scientific">Crepidotus variabilis</name>
    <dbReference type="NCBI Taxonomy" id="179855"/>
    <lineage>
        <taxon>Eukaryota</taxon>
        <taxon>Fungi</taxon>
        <taxon>Dikarya</taxon>
        <taxon>Basidiomycota</taxon>
        <taxon>Agaricomycotina</taxon>
        <taxon>Agaricomycetes</taxon>
        <taxon>Agaricomycetidae</taxon>
        <taxon>Agaricales</taxon>
        <taxon>Agaricineae</taxon>
        <taxon>Crepidotaceae</taxon>
        <taxon>Crepidotus</taxon>
    </lineage>
</organism>
<name>A0A9P6EBY0_9AGAR</name>
<evidence type="ECO:0000313" key="2">
    <source>
        <dbReference type="Proteomes" id="UP000807306"/>
    </source>
</evidence>
<sequence>MWPTTTRSASRSLIRGPLATVRCSKYFRPTELTPLSGMSRMASSTSTKANSFNQTLHYITEIKLQELETQRLAYKEHSKALDEAQKQTDVIKKVELLTKAVKSWTGSGSVHDTKLIEGKLHLGDLEFWLQQAKKDPSFSEEIARSWAEALEQHIQHIGMRFDAARLFGKLFNEWLESGDSSAVAYQGPSEVPSGASDASVGTDASSFVEAGRKEMYEQKAKLQSIVFEDHPIETDKLKSYLEKLFESEESTKALEKLRKELKDFSYHFKRRKITTTDVKDTLNGLLATGLMDEEKRSTLKAFQDNATVLEEVASVLNMRMANIQSWSWPKDGMLVEFRRHLNGKYRAFTDPEIVDALFLHYIGVHWQVKLKSSLRRIFDSKAWTRPLPPSGRARQRWREQLRGDSGEQSIHTQRNTSRRDLFFMSQLQETTSHPVAYDDLVDAPESGDDNPMSPVQIKRQLLHIITTESYLNQAIKGSHTTLRSDLEWFGPSLPHKPILTVLEFMGMSKTWLNFYNAFLATPIYFPDE</sequence>
<dbReference type="PANTHER" id="PTHR37015:SF2">
    <property type="entry name" value="REVERSE TRANSCRIPTASE DOMAIN-CONTAINING PROTEIN"/>
    <property type="match status" value="1"/>
</dbReference>
<dbReference type="AlphaFoldDB" id="A0A9P6EBY0"/>
<accession>A0A9P6EBY0</accession>
<dbReference type="EMBL" id="MU157874">
    <property type="protein sequence ID" value="KAF9526214.1"/>
    <property type="molecule type" value="Genomic_DNA"/>
</dbReference>
<comment type="caution">
    <text evidence="1">The sequence shown here is derived from an EMBL/GenBank/DDBJ whole genome shotgun (WGS) entry which is preliminary data.</text>
</comment>
<keyword evidence="2" id="KW-1185">Reference proteome</keyword>
<proteinExistence type="predicted"/>